<dbReference type="Gene3D" id="3.90.176.10">
    <property type="entry name" value="Toxin ADP-ribosyltransferase, Chain A, domain 1"/>
    <property type="match status" value="1"/>
</dbReference>
<evidence type="ECO:0000313" key="8">
    <source>
        <dbReference type="EMBL" id="CAF4446376.1"/>
    </source>
</evidence>
<comment type="similarity">
    <text evidence="1 6">Belongs to the Arg-specific ADP-ribosyltransferase family.</text>
</comment>
<comment type="catalytic activity">
    <reaction evidence="5 6">
        <text>L-arginyl-[protein] + NAD(+) = N(omega)-(ADP-D-ribosyl)-L-arginyl-[protein] + nicotinamide + H(+)</text>
        <dbReference type="Rhea" id="RHEA:19149"/>
        <dbReference type="Rhea" id="RHEA-COMP:10532"/>
        <dbReference type="Rhea" id="RHEA-COMP:15087"/>
        <dbReference type="ChEBI" id="CHEBI:15378"/>
        <dbReference type="ChEBI" id="CHEBI:17154"/>
        <dbReference type="ChEBI" id="CHEBI:29965"/>
        <dbReference type="ChEBI" id="CHEBI:57540"/>
        <dbReference type="ChEBI" id="CHEBI:142554"/>
        <dbReference type="EC" id="2.4.2.31"/>
    </reaction>
</comment>
<evidence type="ECO:0000256" key="1">
    <source>
        <dbReference type="ARBA" id="ARBA00009558"/>
    </source>
</evidence>
<keyword evidence="6" id="KW-0521">NADP</keyword>
<feature type="non-terminal residue" evidence="7">
    <location>
        <position position="1"/>
    </location>
</feature>
<proteinExistence type="inferred from homology"/>
<dbReference type="InterPro" id="IPR000768">
    <property type="entry name" value="ART"/>
</dbReference>
<comment type="caution">
    <text evidence="7">The sequence shown here is derived from an EMBL/GenBank/DDBJ whole genome shotgun (WGS) entry which is preliminary data.</text>
</comment>
<dbReference type="EMBL" id="CAJNOQ010031336">
    <property type="protein sequence ID" value="CAF1579534.1"/>
    <property type="molecule type" value="Genomic_DNA"/>
</dbReference>
<dbReference type="GO" id="GO:0016779">
    <property type="term" value="F:nucleotidyltransferase activity"/>
    <property type="evidence" value="ECO:0007669"/>
    <property type="project" value="UniProtKB-KW"/>
</dbReference>
<evidence type="ECO:0000256" key="4">
    <source>
        <dbReference type="ARBA" id="ARBA00022695"/>
    </source>
</evidence>
<evidence type="ECO:0000256" key="3">
    <source>
        <dbReference type="ARBA" id="ARBA00022679"/>
    </source>
</evidence>
<dbReference type="GO" id="GO:0106274">
    <property type="term" value="F:NAD+-protein-arginine ADP-ribosyltransferase activity"/>
    <property type="evidence" value="ECO:0007669"/>
    <property type="project" value="UniProtKB-EC"/>
</dbReference>
<dbReference type="OrthoDB" id="10052340at2759"/>
<dbReference type="Proteomes" id="UP000663829">
    <property type="component" value="Unassembled WGS sequence"/>
</dbReference>
<gene>
    <name evidence="7" type="ORF">GPM918_LOCUS40984</name>
    <name evidence="8" type="ORF">SRO942_LOCUS41986</name>
</gene>
<dbReference type="EC" id="2.4.2.31" evidence="6"/>
<dbReference type="Pfam" id="PF01129">
    <property type="entry name" value="ART"/>
    <property type="match status" value="1"/>
</dbReference>
<keyword evidence="2 6" id="KW-0328">Glycosyltransferase</keyword>
<reference evidence="7" key="1">
    <citation type="submission" date="2021-02" db="EMBL/GenBank/DDBJ databases">
        <authorList>
            <person name="Nowell W R."/>
        </authorList>
    </citation>
    <scope>NUCLEOTIDE SEQUENCE</scope>
</reference>
<protein>
    <recommendedName>
        <fullName evidence="6">NAD(P)(+)--arginine ADP-ribosyltransferase</fullName>
        <ecNumber evidence="6">2.4.2.31</ecNumber>
    </recommendedName>
    <alternativeName>
        <fullName evidence="6">Mono(ADP-ribosyl)transferase</fullName>
    </alternativeName>
</protein>
<sequence length="465" mass="53435">MEEATVRNLVTNIDRSKLIDAEKHIKTFLIVWLIDEVYSQRNESDNNFEVFIGLQNIKQRVYKYHSVEKCIGKLQKKSNQSVFLIISHNISLDDEDNSILYGLPQVDFIYQFGSEMPWKKIRGEVVDNDSQQSPEEEATSISELPFSEITASTDDQDIKMQIFVMEQLLVELLLRVASGNEGKKDFIHFCLDKYQFNNSYINEIREFEKDYSENKAIWWYTGETFVYHILSKTFGTSNLNFIYKIRFFTSELYSELKELYHLQLPTLLKTPLNVFRGVSIPKTDFDCLRRSFGKLVITNSFSSTSTKKEVATGFSSYNVSAKDSVSVIFCMKINVQQNTSKPIASIKDHSQMEDEDEVLLSIGIVFRMISSRKIAKNKWEIDLVRGTEEEQFVEKFHSNLPTAETNALITMLAFLATISSAQDFVKYSRHLAAKLNSTYAIPNHAGTEENISASHDPMPSKISMP</sequence>
<dbReference type="AlphaFoldDB" id="A0A815Z783"/>
<evidence type="ECO:0000256" key="5">
    <source>
        <dbReference type="ARBA" id="ARBA00047597"/>
    </source>
</evidence>
<organism evidence="7 9">
    <name type="scientific">Didymodactylos carnosus</name>
    <dbReference type="NCBI Taxonomy" id="1234261"/>
    <lineage>
        <taxon>Eukaryota</taxon>
        <taxon>Metazoa</taxon>
        <taxon>Spiralia</taxon>
        <taxon>Gnathifera</taxon>
        <taxon>Rotifera</taxon>
        <taxon>Eurotatoria</taxon>
        <taxon>Bdelloidea</taxon>
        <taxon>Philodinida</taxon>
        <taxon>Philodinidae</taxon>
        <taxon>Didymodactylos</taxon>
    </lineage>
</organism>
<keyword evidence="9" id="KW-1185">Reference proteome</keyword>
<dbReference type="SUPFAM" id="SSF56399">
    <property type="entry name" value="ADP-ribosylation"/>
    <property type="match status" value="1"/>
</dbReference>
<keyword evidence="6" id="KW-0520">NAD</keyword>
<evidence type="ECO:0000256" key="2">
    <source>
        <dbReference type="ARBA" id="ARBA00022676"/>
    </source>
</evidence>
<evidence type="ECO:0000256" key="6">
    <source>
        <dbReference type="RuleBase" id="RU361228"/>
    </source>
</evidence>
<dbReference type="Proteomes" id="UP000681722">
    <property type="component" value="Unassembled WGS sequence"/>
</dbReference>
<evidence type="ECO:0000313" key="7">
    <source>
        <dbReference type="EMBL" id="CAF1579534.1"/>
    </source>
</evidence>
<dbReference type="EMBL" id="CAJOBC010097273">
    <property type="protein sequence ID" value="CAF4446376.1"/>
    <property type="molecule type" value="Genomic_DNA"/>
</dbReference>
<evidence type="ECO:0000313" key="9">
    <source>
        <dbReference type="Proteomes" id="UP000663829"/>
    </source>
</evidence>
<keyword evidence="3 6" id="KW-0808">Transferase</keyword>
<name>A0A815Z783_9BILA</name>
<accession>A0A815Z783</accession>
<keyword evidence="4" id="KW-0548">Nucleotidyltransferase</keyword>